<reference evidence="8" key="1">
    <citation type="submission" date="2025-08" db="UniProtKB">
        <authorList>
            <consortium name="RefSeq"/>
        </authorList>
    </citation>
    <scope>IDENTIFICATION</scope>
</reference>
<keyword evidence="4 6" id="KW-0472">Membrane</keyword>
<gene>
    <name evidence="8" type="primary">LOC106810180</name>
</gene>
<evidence type="ECO:0000256" key="4">
    <source>
        <dbReference type="ARBA" id="ARBA00023136"/>
    </source>
</evidence>
<organism evidence="7 8">
    <name type="scientific">Priapulus caudatus</name>
    <name type="common">Priapulid worm</name>
    <dbReference type="NCBI Taxonomy" id="37621"/>
    <lineage>
        <taxon>Eukaryota</taxon>
        <taxon>Metazoa</taxon>
        <taxon>Ecdysozoa</taxon>
        <taxon>Scalidophora</taxon>
        <taxon>Priapulida</taxon>
        <taxon>Priapulimorpha</taxon>
        <taxon>Priapulimorphida</taxon>
        <taxon>Priapulidae</taxon>
        <taxon>Priapulus</taxon>
    </lineage>
</organism>
<keyword evidence="3 6" id="KW-1133">Transmembrane helix</keyword>
<dbReference type="Pfam" id="PF00083">
    <property type="entry name" value="Sugar_tr"/>
    <property type="match status" value="1"/>
</dbReference>
<feature type="region of interest" description="Disordered" evidence="5">
    <location>
        <begin position="71"/>
        <end position="108"/>
    </location>
</feature>
<evidence type="ECO:0000313" key="7">
    <source>
        <dbReference type="Proteomes" id="UP000695022"/>
    </source>
</evidence>
<evidence type="ECO:0000256" key="2">
    <source>
        <dbReference type="ARBA" id="ARBA00022692"/>
    </source>
</evidence>
<dbReference type="Gene3D" id="1.20.1250.20">
    <property type="entry name" value="MFS general substrate transporter like domains"/>
    <property type="match status" value="1"/>
</dbReference>
<dbReference type="GeneID" id="106810180"/>
<accession>A0ABM1E9S6</accession>
<dbReference type="InterPro" id="IPR005828">
    <property type="entry name" value="MFS_sugar_transport-like"/>
</dbReference>
<proteinExistence type="predicted"/>
<evidence type="ECO:0000256" key="6">
    <source>
        <dbReference type="SAM" id="Phobius"/>
    </source>
</evidence>
<dbReference type="Proteomes" id="UP000695022">
    <property type="component" value="Unplaced"/>
</dbReference>
<keyword evidence="2 6" id="KW-0812">Transmembrane</keyword>
<protein>
    <submittedName>
        <fullName evidence="8">Solute carrier family 2, facilitated glucose transporter member 7-like</fullName>
    </submittedName>
</protein>
<dbReference type="InterPro" id="IPR036259">
    <property type="entry name" value="MFS_trans_sf"/>
</dbReference>
<evidence type="ECO:0000256" key="5">
    <source>
        <dbReference type="SAM" id="MobiDB-lite"/>
    </source>
</evidence>
<sequence>MGSYVFLIFAGCIALLITYIFFTLPETKGKTIEEISAVFMKAKPQMNGVGEYDNEGFTHYDSQTAELGTKRRLSMQKSVSQETLRDSNMLEVHDDPSHAAPCTPEPHHHLYGAVPDETTQM</sequence>
<comment type="subcellular location">
    <subcellularLocation>
        <location evidence="1">Membrane</location>
    </subcellularLocation>
</comment>
<dbReference type="RefSeq" id="XP_014668947.1">
    <property type="nucleotide sequence ID" value="XM_014813461.1"/>
</dbReference>
<evidence type="ECO:0000256" key="3">
    <source>
        <dbReference type="ARBA" id="ARBA00022989"/>
    </source>
</evidence>
<feature type="transmembrane region" description="Helical" evidence="6">
    <location>
        <begin position="6"/>
        <end position="24"/>
    </location>
</feature>
<evidence type="ECO:0000313" key="8">
    <source>
        <dbReference type="RefSeq" id="XP_014668947.1"/>
    </source>
</evidence>
<name>A0ABM1E9S6_PRICU</name>
<keyword evidence="7" id="KW-1185">Reference proteome</keyword>
<evidence type="ECO:0000256" key="1">
    <source>
        <dbReference type="ARBA" id="ARBA00004370"/>
    </source>
</evidence>